<gene>
    <name evidence="2" type="ORF">ILT43_08240</name>
</gene>
<dbReference type="Proteomes" id="UP000763641">
    <property type="component" value="Unassembled WGS sequence"/>
</dbReference>
<comment type="caution">
    <text evidence="2">The sequence shown here is derived from an EMBL/GenBank/DDBJ whole genome shotgun (WGS) entry which is preliminary data.</text>
</comment>
<dbReference type="RefSeq" id="WP_204198245.1">
    <property type="nucleotide sequence ID" value="NZ_JAFEMC010000002.1"/>
</dbReference>
<feature type="coiled-coil region" evidence="1">
    <location>
        <begin position="229"/>
        <end position="256"/>
    </location>
</feature>
<keyword evidence="3" id="KW-1185">Reference proteome</keyword>
<evidence type="ECO:0000256" key="1">
    <source>
        <dbReference type="SAM" id="Coils"/>
    </source>
</evidence>
<reference evidence="2 3" key="1">
    <citation type="submission" date="2020-12" db="EMBL/GenBank/DDBJ databases">
        <title>Sphingomonas sp.</title>
        <authorList>
            <person name="Kim M.K."/>
        </authorList>
    </citation>
    <scope>NUCLEOTIDE SEQUENCE [LARGE SCALE GENOMIC DNA]</scope>
    <source>
        <strain evidence="2 3">BT552</strain>
    </source>
</reference>
<protein>
    <submittedName>
        <fullName evidence="2">Uncharacterized protein</fullName>
    </submittedName>
</protein>
<evidence type="ECO:0000313" key="2">
    <source>
        <dbReference type="EMBL" id="MBM6576360.1"/>
    </source>
</evidence>
<dbReference type="EMBL" id="JAFEMC010000002">
    <property type="protein sequence ID" value="MBM6576360.1"/>
    <property type="molecule type" value="Genomic_DNA"/>
</dbReference>
<name>A0ABS2D615_9SPHN</name>
<accession>A0ABS2D615</accession>
<proteinExistence type="predicted"/>
<keyword evidence="1" id="KW-0175">Coiled coil</keyword>
<organism evidence="2 3">
    <name type="scientific">Sphingomonas longa</name>
    <dbReference type="NCBI Taxonomy" id="2778730"/>
    <lineage>
        <taxon>Bacteria</taxon>
        <taxon>Pseudomonadati</taxon>
        <taxon>Pseudomonadota</taxon>
        <taxon>Alphaproteobacteria</taxon>
        <taxon>Sphingomonadales</taxon>
        <taxon>Sphingomonadaceae</taxon>
        <taxon>Sphingomonas</taxon>
    </lineage>
</organism>
<sequence>MAHSRFALTTMYDWIEARVSAGEPTPIDAEICERFSFDSPESARTLLAELADAGRITIKGYGDTRKVTLGRQRHALEPVERPVPTVAKADPVVDATTARIAAILNRGRKSARAVVAENASKLLSTVTSPAAPAAAQPAKEPVMAGKSFMLPATATSAIAAIEALAKSDDISLGHAAAVLIGRGAQPAPPVAAAVSAEHVPSVDTIVADIGRVFAELSTQAARPDQSADLAAAIERAEAAEARATEAERKIAALKAMFA</sequence>
<evidence type="ECO:0000313" key="3">
    <source>
        <dbReference type="Proteomes" id="UP000763641"/>
    </source>
</evidence>